<reference evidence="1" key="1">
    <citation type="submission" date="2022-11" db="EMBL/GenBank/DDBJ databases">
        <authorList>
            <person name="Scott C."/>
            <person name="Bruce N."/>
        </authorList>
    </citation>
    <scope>NUCLEOTIDE SEQUENCE</scope>
</reference>
<dbReference type="Proteomes" id="UP000838763">
    <property type="component" value="Unassembled WGS sequence"/>
</dbReference>
<evidence type="ECO:0000313" key="1">
    <source>
        <dbReference type="EMBL" id="CAI4219849.1"/>
    </source>
</evidence>
<organism evidence="1 2">
    <name type="scientific">Parascedosporium putredinis</name>
    <dbReference type="NCBI Taxonomy" id="1442378"/>
    <lineage>
        <taxon>Eukaryota</taxon>
        <taxon>Fungi</taxon>
        <taxon>Dikarya</taxon>
        <taxon>Ascomycota</taxon>
        <taxon>Pezizomycotina</taxon>
        <taxon>Sordariomycetes</taxon>
        <taxon>Hypocreomycetidae</taxon>
        <taxon>Microascales</taxon>
        <taxon>Microascaceae</taxon>
        <taxon>Parascedosporium</taxon>
    </lineage>
</organism>
<name>A0A9P1MDV8_9PEZI</name>
<dbReference type="EMBL" id="CALLCH030000020">
    <property type="protein sequence ID" value="CAI4219849.1"/>
    <property type="molecule type" value="Genomic_DNA"/>
</dbReference>
<dbReference type="AlphaFoldDB" id="A0A9P1MDV8"/>
<evidence type="ECO:0000313" key="2">
    <source>
        <dbReference type="Proteomes" id="UP000838763"/>
    </source>
</evidence>
<accession>A0A9P1MDV8</accession>
<comment type="caution">
    <text evidence="1">The sequence shown here is derived from an EMBL/GenBank/DDBJ whole genome shotgun (WGS) entry which is preliminary data.</text>
</comment>
<sequence>MSPIHQTTAPDKEARNPAGIHVVNQAMGPCITLGGENGVQVGRLVTPRDNKVLEQGRFTTLGLAGCWCYLVVYAANGYIFPSFKDLEGRLWIGHFASSGGSPAVVLGKAPVQQGEATRLGNYSETE</sequence>
<keyword evidence="2" id="KW-1185">Reference proteome</keyword>
<protein>
    <submittedName>
        <fullName evidence="1">Uncharacterized protein</fullName>
    </submittedName>
</protein>
<gene>
    <name evidence="1" type="ORF">PPNO1_LOCUS9395</name>
</gene>
<proteinExistence type="predicted"/>